<protein>
    <submittedName>
        <fullName evidence="2">Uncharacterized protein</fullName>
    </submittedName>
</protein>
<evidence type="ECO:0000313" key="3">
    <source>
        <dbReference type="Proteomes" id="UP001178507"/>
    </source>
</evidence>
<proteinExistence type="predicted"/>
<dbReference type="Proteomes" id="UP001178507">
    <property type="component" value="Unassembled WGS sequence"/>
</dbReference>
<accession>A0AA36NGL9</accession>
<organism evidence="2 3">
    <name type="scientific">Effrenium voratum</name>
    <dbReference type="NCBI Taxonomy" id="2562239"/>
    <lineage>
        <taxon>Eukaryota</taxon>
        <taxon>Sar</taxon>
        <taxon>Alveolata</taxon>
        <taxon>Dinophyceae</taxon>
        <taxon>Suessiales</taxon>
        <taxon>Symbiodiniaceae</taxon>
        <taxon>Effrenium</taxon>
    </lineage>
</organism>
<reference evidence="2" key="1">
    <citation type="submission" date="2023-08" db="EMBL/GenBank/DDBJ databases">
        <authorList>
            <person name="Chen Y."/>
            <person name="Shah S."/>
            <person name="Dougan E. K."/>
            <person name="Thang M."/>
            <person name="Chan C."/>
        </authorList>
    </citation>
    <scope>NUCLEOTIDE SEQUENCE</scope>
</reference>
<dbReference type="AlphaFoldDB" id="A0AA36NGL9"/>
<name>A0AA36NGL9_9DINO</name>
<evidence type="ECO:0000256" key="1">
    <source>
        <dbReference type="SAM" id="MobiDB-lite"/>
    </source>
</evidence>
<keyword evidence="3" id="KW-1185">Reference proteome</keyword>
<evidence type="ECO:0000313" key="2">
    <source>
        <dbReference type="EMBL" id="CAJ1401378.1"/>
    </source>
</evidence>
<sequence length="172" mass="17774">MSRFEDKVPTASVRSARRSIQAILDSIDDLLALVPQKEQEAARAVAETRKVPGAKSGRPVDGAGSASLPHAPDSLALTFSRDAASGTLSRAGGLRILLGSAAIGAIAGGLTLTNLPVVSTFSVPIGAAAGVWCAQLPDDGTMLGKAGDICRSLGHAATIFFKEFQSDYRKQK</sequence>
<comment type="caution">
    <text evidence="2">The sequence shown here is derived from an EMBL/GenBank/DDBJ whole genome shotgun (WGS) entry which is preliminary data.</text>
</comment>
<gene>
    <name evidence="2" type="ORF">EVOR1521_LOCUS24539</name>
</gene>
<dbReference type="EMBL" id="CAUJNA010003412">
    <property type="protein sequence ID" value="CAJ1401378.1"/>
    <property type="molecule type" value="Genomic_DNA"/>
</dbReference>
<feature type="region of interest" description="Disordered" evidence="1">
    <location>
        <begin position="44"/>
        <end position="65"/>
    </location>
</feature>